<name>A0AAD7RQ79_9TELE</name>
<feature type="signal peptide" evidence="1">
    <location>
        <begin position="1"/>
        <end position="19"/>
    </location>
</feature>
<reference evidence="2" key="1">
    <citation type="journal article" date="2023" name="Science">
        <title>Genome structures resolve the early diversification of teleost fishes.</title>
        <authorList>
            <person name="Parey E."/>
            <person name="Louis A."/>
            <person name="Montfort J."/>
            <person name="Bouchez O."/>
            <person name="Roques C."/>
            <person name="Iampietro C."/>
            <person name="Lluch J."/>
            <person name="Castinel A."/>
            <person name="Donnadieu C."/>
            <person name="Desvignes T."/>
            <person name="Floi Bucao C."/>
            <person name="Jouanno E."/>
            <person name="Wen M."/>
            <person name="Mejri S."/>
            <person name="Dirks R."/>
            <person name="Jansen H."/>
            <person name="Henkel C."/>
            <person name="Chen W.J."/>
            <person name="Zahm M."/>
            <person name="Cabau C."/>
            <person name="Klopp C."/>
            <person name="Thompson A.W."/>
            <person name="Robinson-Rechavi M."/>
            <person name="Braasch I."/>
            <person name="Lecointre G."/>
            <person name="Bobe J."/>
            <person name="Postlethwait J.H."/>
            <person name="Berthelot C."/>
            <person name="Roest Crollius H."/>
            <person name="Guiguen Y."/>
        </authorList>
    </citation>
    <scope>NUCLEOTIDE SEQUENCE</scope>
    <source>
        <strain evidence="2">NC1722</strain>
    </source>
</reference>
<organism evidence="2 3">
    <name type="scientific">Aldrovandia affinis</name>
    <dbReference type="NCBI Taxonomy" id="143900"/>
    <lineage>
        <taxon>Eukaryota</taxon>
        <taxon>Metazoa</taxon>
        <taxon>Chordata</taxon>
        <taxon>Craniata</taxon>
        <taxon>Vertebrata</taxon>
        <taxon>Euteleostomi</taxon>
        <taxon>Actinopterygii</taxon>
        <taxon>Neopterygii</taxon>
        <taxon>Teleostei</taxon>
        <taxon>Notacanthiformes</taxon>
        <taxon>Halosauridae</taxon>
        <taxon>Aldrovandia</taxon>
    </lineage>
</organism>
<dbReference type="EMBL" id="JAINUG010000200">
    <property type="protein sequence ID" value="KAJ8388132.1"/>
    <property type="molecule type" value="Genomic_DNA"/>
</dbReference>
<sequence length="116" mass="12636">MVSLFQLGLWMAMRWAVWQISESPQVSDGRDAAFIDPSTTGFLSGALRSWSQEPRLAAPLVAEPEAELRQAPRDRLQSRDITARILLGRCAVFGTTACTPVTMYGSLKLGPIVADG</sequence>
<gene>
    <name evidence="2" type="ORF">AAFF_G00146230</name>
</gene>
<keyword evidence="1" id="KW-0732">Signal</keyword>
<dbReference type="AlphaFoldDB" id="A0AAD7RQ79"/>
<evidence type="ECO:0000313" key="3">
    <source>
        <dbReference type="Proteomes" id="UP001221898"/>
    </source>
</evidence>
<evidence type="ECO:0000256" key="1">
    <source>
        <dbReference type="SAM" id="SignalP"/>
    </source>
</evidence>
<comment type="caution">
    <text evidence="2">The sequence shown here is derived from an EMBL/GenBank/DDBJ whole genome shotgun (WGS) entry which is preliminary data.</text>
</comment>
<protein>
    <submittedName>
        <fullName evidence="2">Uncharacterized protein</fullName>
    </submittedName>
</protein>
<proteinExistence type="predicted"/>
<keyword evidence="3" id="KW-1185">Reference proteome</keyword>
<dbReference type="Proteomes" id="UP001221898">
    <property type="component" value="Unassembled WGS sequence"/>
</dbReference>
<evidence type="ECO:0000313" key="2">
    <source>
        <dbReference type="EMBL" id="KAJ8388132.1"/>
    </source>
</evidence>
<accession>A0AAD7RQ79</accession>
<feature type="chain" id="PRO_5041984666" evidence="1">
    <location>
        <begin position="20"/>
        <end position="116"/>
    </location>
</feature>